<comment type="similarity">
    <text evidence="2 7">Belongs to the OMP decarboxylase family. Type 2 subfamily.</text>
</comment>
<dbReference type="eggNOG" id="COG0284">
    <property type="taxonomic scope" value="Bacteria"/>
</dbReference>
<dbReference type="GO" id="GO:0004590">
    <property type="term" value="F:orotidine-5'-phosphate decarboxylase activity"/>
    <property type="evidence" value="ECO:0007669"/>
    <property type="project" value="UniProtKB-UniRule"/>
</dbReference>
<keyword evidence="3 7" id="KW-0210">Decarboxylase</keyword>
<proteinExistence type="inferred from homology"/>
<evidence type="ECO:0000256" key="2">
    <source>
        <dbReference type="ARBA" id="ARBA00008847"/>
    </source>
</evidence>
<organism evidence="9 10">
    <name type="scientific">Hoylesella timonensis CRIS 5C-B1</name>
    <dbReference type="NCBI Taxonomy" id="679189"/>
    <lineage>
        <taxon>Bacteria</taxon>
        <taxon>Pseudomonadati</taxon>
        <taxon>Bacteroidota</taxon>
        <taxon>Bacteroidia</taxon>
        <taxon>Bacteroidales</taxon>
        <taxon>Prevotellaceae</taxon>
        <taxon>Hoylesella</taxon>
    </lineage>
</organism>
<feature type="active site" description="Proton donor" evidence="7">
    <location>
        <position position="96"/>
    </location>
</feature>
<dbReference type="EC" id="4.1.1.23" evidence="7"/>
<dbReference type="GeneID" id="93329682"/>
<dbReference type="RefSeq" id="WP_008121682.1">
    <property type="nucleotide sequence ID" value="NZ_ADEF01000004.1"/>
</dbReference>
<evidence type="ECO:0000256" key="4">
    <source>
        <dbReference type="ARBA" id="ARBA00022975"/>
    </source>
</evidence>
<dbReference type="CDD" id="cd04725">
    <property type="entry name" value="OMP_decarboxylase_like"/>
    <property type="match status" value="1"/>
</dbReference>
<accession>D1VWJ4</accession>
<reference evidence="9 10" key="1">
    <citation type="submission" date="2009-12" db="EMBL/GenBank/DDBJ databases">
        <title>Genome Sequence of Prevotella timonensis CRIS 5C-B1.</title>
        <authorList>
            <person name="Durkin A.S."/>
            <person name="Madupu R."/>
            <person name="Torralba M."/>
            <person name="Methe B."/>
            <person name="Sutton G."/>
            <person name="Strausberg R.L."/>
            <person name="Nelson K.E."/>
        </authorList>
    </citation>
    <scope>NUCLEOTIDE SEQUENCE [LARGE SCALE GENOMIC DNA]</scope>
    <source>
        <strain evidence="9 10">CRIS 5C-B1</strain>
    </source>
</reference>
<dbReference type="PANTHER" id="PTHR43375:SF1">
    <property type="entry name" value="OROTIDINE 5'-PHOSPHATE DECARBOXYLASE"/>
    <property type="match status" value="1"/>
</dbReference>
<keyword evidence="10" id="KW-1185">Reference proteome</keyword>
<protein>
    <recommendedName>
        <fullName evidence="7">Orotidine 5'-phosphate decarboxylase</fullName>
        <ecNumber evidence="7">4.1.1.23</ecNumber>
    </recommendedName>
    <alternativeName>
        <fullName evidence="7">OMP decarboxylase</fullName>
        <shortName evidence="7">OMPDCase</shortName>
        <shortName evidence="7">OMPdecase</shortName>
    </alternativeName>
</protein>
<dbReference type="SUPFAM" id="SSF51366">
    <property type="entry name" value="Ribulose-phoshate binding barrel"/>
    <property type="match status" value="1"/>
</dbReference>
<sequence length="274" mass="30598">MTKQQLVKQIFDKQTFLCVGLDPDLQKIPAHLLEDEDPIFAFNRAIIDATAPYCVAYKPNLAFYESTGIKGMLSFEKTVKYLQDNYPTHFLIADAKRGDIGNTSAMYAKTFFETYQVDALTIAPYMGEDSVKPFLAYQDKWAIVLALTSNKGSHDFQLTQDTTGMRLFEKVIATSSQWGTDENMMYVVGATQGKMFEDIRKVAPHHFLLVPGIGAQGGSLQEVCRYGMTKDCGLLVNSSRGILYASNDIHFAEAAKEAAKELQAQMKEELQAHC</sequence>
<dbReference type="EMBL" id="ADEF01000004">
    <property type="protein sequence ID" value="EFA98497.1"/>
    <property type="molecule type" value="Genomic_DNA"/>
</dbReference>
<gene>
    <name evidence="7 9" type="primary">pyrF</name>
    <name evidence="9" type="ORF">HMPREF9019_0684</name>
</gene>
<comment type="caution">
    <text evidence="9">The sequence shown here is derived from an EMBL/GenBank/DDBJ whole genome shotgun (WGS) entry which is preliminary data.</text>
</comment>
<dbReference type="GO" id="GO:0044205">
    <property type="term" value="P:'de novo' UMP biosynthetic process"/>
    <property type="evidence" value="ECO:0007669"/>
    <property type="project" value="UniProtKB-UniRule"/>
</dbReference>
<feature type="domain" description="Orotidine 5'-phosphate decarboxylase" evidence="8">
    <location>
        <begin position="16"/>
        <end position="255"/>
    </location>
</feature>
<comment type="pathway">
    <text evidence="1 7">Pyrimidine metabolism; UMP biosynthesis via de novo pathway; UMP from orotate: step 2/2.</text>
</comment>
<evidence type="ECO:0000256" key="6">
    <source>
        <dbReference type="ARBA" id="ARBA00049157"/>
    </source>
</evidence>
<dbReference type="NCBIfam" id="TIGR02127">
    <property type="entry name" value="pyrF_sub2"/>
    <property type="match status" value="1"/>
</dbReference>
<comment type="catalytic activity">
    <reaction evidence="6 7">
        <text>orotidine 5'-phosphate + H(+) = UMP + CO2</text>
        <dbReference type="Rhea" id="RHEA:11596"/>
        <dbReference type="ChEBI" id="CHEBI:15378"/>
        <dbReference type="ChEBI" id="CHEBI:16526"/>
        <dbReference type="ChEBI" id="CHEBI:57538"/>
        <dbReference type="ChEBI" id="CHEBI:57865"/>
        <dbReference type="EC" id="4.1.1.23"/>
    </reaction>
</comment>
<name>D1VWJ4_9BACT</name>
<evidence type="ECO:0000256" key="7">
    <source>
        <dbReference type="HAMAP-Rule" id="MF_01215"/>
    </source>
</evidence>
<dbReference type="AlphaFoldDB" id="D1VWJ4"/>
<evidence type="ECO:0000313" key="10">
    <source>
        <dbReference type="Proteomes" id="UP000004001"/>
    </source>
</evidence>
<dbReference type="Pfam" id="PF00215">
    <property type="entry name" value="OMPdecase"/>
    <property type="match status" value="1"/>
</dbReference>
<dbReference type="Proteomes" id="UP000004001">
    <property type="component" value="Unassembled WGS sequence"/>
</dbReference>
<dbReference type="HAMAP" id="MF_01215">
    <property type="entry name" value="OMPdecase_type2"/>
    <property type="match status" value="1"/>
</dbReference>
<dbReference type="InterPro" id="IPR011995">
    <property type="entry name" value="OMPdecase_type-2"/>
</dbReference>
<dbReference type="SMART" id="SM00934">
    <property type="entry name" value="OMPdecase"/>
    <property type="match status" value="1"/>
</dbReference>
<evidence type="ECO:0000259" key="8">
    <source>
        <dbReference type="SMART" id="SM00934"/>
    </source>
</evidence>
<dbReference type="UniPathway" id="UPA00070">
    <property type="reaction ID" value="UER00120"/>
</dbReference>
<dbReference type="FunFam" id="3.20.20.70:FF:000157">
    <property type="entry name" value="Orotidine 5'-phosphate decarboxylase"/>
    <property type="match status" value="1"/>
</dbReference>
<dbReference type="PANTHER" id="PTHR43375">
    <property type="entry name" value="OROTIDINE 5'-PHOSPHATE DECARBOXYLASE"/>
    <property type="match status" value="1"/>
</dbReference>
<keyword evidence="4 7" id="KW-0665">Pyrimidine biosynthesis</keyword>
<evidence type="ECO:0000313" key="9">
    <source>
        <dbReference type="EMBL" id="EFA98497.1"/>
    </source>
</evidence>
<evidence type="ECO:0000256" key="1">
    <source>
        <dbReference type="ARBA" id="ARBA00004861"/>
    </source>
</evidence>
<dbReference type="Gene3D" id="3.20.20.70">
    <property type="entry name" value="Aldolase class I"/>
    <property type="match status" value="1"/>
</dbReference>
<evidence type="ECO:0000256" key="5">
    <source>
        <dbReference type="ARBA" id="ARBA00023239"/>
    </source>
</evidence>
<keyword evidence="5 7" id="KW-0456">Lyase</keyword>
<dbReference type="InterPro" id="IPR011060">
    <property type="entry name" value="RibuloseP-bd_barrel"/>
</dbReference>
<evidence type="ECO:0000256" key="3">
    <source>
        <dbReference type="ARBA" id="ARBA00022793"/>
    </source>
</evidence>
<dbReference type="InterPro" id="IPR001754">
    <property type="entry name" value="OMPdeCOase_dom"/>
</dbReference>
<dbReference type="InterPro" id="IPR013785">
    <property type="entry name" value="Aldolase_TIM"/>
</dbReference>
<dbReference type="GO" id="GO:0006207">
    <property type="term" value="P:'de novo' pyrimidine nucleobase biosynthetic process"/>
    <property type="evidence" value="ECO:0007669"/>
    <property type="project" value="InterPro"/>
</dbReference>